<dbReference type="PANTHER" id="PTHR46114">
    <property type="entry name" value="APPLE DOMAIN-CONTAINING PROTEIN"/>
    <property type="match status" value="1"/>
</dbReference>
<evidence type="ECO:0000313" key="3">
    <source>
        <dbReference type="Proteomes" id="UP000499080"/>
    </source>
</evidence>
<sequence length="294" mass="33844">MGRVEASLFLFITVPFSSWFNSHLGPRWHDDKVSASGCWLKCREALSGPNVLKLVWRGRLHKWLLAQVPHGGKEFTQFFSKEGNLVFCNDVQGLKKCFDIEYDPSEWRLFIDSSKTSLKSVLLHIGNLFASLPLGHSVHLEENYNYLSMILEKINYQEHRWMVCGDFKMLTMLLGQQTGYTKYPCFLCLWDSRARDLHWIKTDWSLRGVLTPGETNVIDTNLVPPEKVLLPPLHIKLGLMKQFIKSLPKYGECFRYLCSKFPKLSEVKLKEGVFTGPDMRKLLSDSLFSGTMGD</sequence>
<comment type="caution">
    <text evidence="2">The sequence shown here is derived from an EMBL/GenBank/DDBJ whole genome shotgun (WGS) entry which is preliminary data.</text>
</comment>
<dbReference type="OrthoDB" id="8063408at2759"/>
<evidence type="ECO:0000313" key="2">
    <source>
        <dbReference type="EMBL" id="GBL77183.1"/>
    </source>
</evidence>
<feature type="chain" id="PRO_5021289379" evidence="1">
    <location>
        <begin position="20"/>
        <end position="294"/>
    </location>
</feature>
<reference evidence="2 3" key="1">
    <citation type="journal article" date="2019" name="Sci. Rep.">
        <title>Orb-weaving spider Araneus ventricosus genome elucidates the spidroin gene catalogue.</title>
        <authorList>
            <person name="Kono N."/>
            <person name="Nakamura H."/>
            <person name="Ohtoshi R."/>
            <person name="Moran D.A.P."/>
            <person name="Shinohara A."/>
            <person name="Yoshida Y."/>
            <person name="Fujiwara M."/>
            <person name="Mori M."/>
            <person name="Tomita M."/>
            <person name="Arakawa K."/>
        </authorList>
    </citation>
    <scope>NUCLEOTIDE SEQUENCE [LARGE SCALE GENOMIC DNA]</scope>
</reference>
<feature type="signal peptide" evidence="1">
    <location>
        <begin position="1"/>
        <end position="19"/>
    </location>
</feature>
<proteinExistence type="predicted"/>
<organism evidence="2 3">
    <name type="scientific">Araneus ventricosus</name>
    <name type="common">Orbweaver spider</name>
    <name type="synonym">Epeira ventricosa</name>
    <dbReference type="NCBI Taxonomy" id="182803"/>
    <lineage>
        <taxon>Eukaryota</taxon>
        <taxon>Metazoa</taxon>
        <taxon>Ecdysozoa</taxon>
        <taxon>Arthropoda</taxon>
        <taxon>Chelicerata</taxon>
        <taxon>Arachnida</taxon>
        <taxon>Araneae</taxon>
        <taxon>Araneomorphae</taxon>
        <taxon>Entelegynae</taxon>
        <taxon>Araneoidea</taxon>
        <taxon>Araneidae</taxon>
        <taxon>Araneus</taxon>
    </lineage>
</organism>
<name>A0A4Y2ABF6_ARAVE</name>
<keyword evidence="3" id="KW-1185">Reference proteome</keyword>
<evidence type="ECO:0000256" key="1">
    <source>
        <dbReference type="SAM" id="SignalP"/>
    </source>
</evidence>
<accession>A0A4Y2ABF6</accession>
<dbReference type="EMBL" id="BGPR01000011">
    <property type="protein sequence ID" value="GBL77183.1"/>
    <property type="molecule type" value="Genomic_DNA"/>
</dbReference>
<keyword evidence="1" id="KW-0732">Signal</keyword>
<dbReference type="AlphaFoldDB" id="A0A4Y2ABF6"/>
<gene>
    <name evidence="2" type="ORF">AVEN_12804_1</name>
</gene>
<dbReference type="PANTHER" id="PTHR46114:SF1">
    <property type="entry name" value="ZAD DOMAIN-CONTAINING PROTEIN"/>
    <property type="match status" value="1"/>
</dbReference>
<dbReference type="Proteomes" id="UP000499080">
    <property type="component" value="Unassembled WGS sequence"/>
</dbReference>
<protein>
    <submittedName>
        <fullName evidence="2">Uncharacterized protein</fullName>
    </submittedName>
</protein>